<proteinExistence type="predicted"/>
<feature type="transmembrane region" description="Helical" evidence="5">
    <location>
        <begin position="50"/>
        <end position="70"/>
    </location>
</feature>
<dbReference type="AlphaFoldDB" id="A0AAD7I139"/>
<feature type="transmembrane region" description="Helical" evidence="5">
    <location>
        <begin position="20"/>
        <end position="38"/>
    </location>
</feature>
<sequence length="301" mass="32788">MSTTTIPIEDNQYGYNPSEAAGIVFIALFGISTSTPFLHISQATYYKMWWLFPTACLCGVGELAGWSGRLWSSFNPDLSNPYMIQITTTIISPTPLIAVNFILLSRIVERLGAQYSFVSARWYTTVFLCCDIVALVVQGAGGGLAASADTRSGTQRGANIMLAGIVFQFVAIIVYTTCAVEFLRRYTHDLPARGQTSLGARKTPLTPHLRSMIGALAFSTLVLLIRSVYRIIELSGGWSGSVILTQKWFLAFDGAMITLAIYTMNIFHPGRLLPPVSESELDEAAMKRPGSRGSSEASMLA</sequence>
<dbReference type="EMBL" id="JARKIB010000143">
    <property type="protein sequence ID" value="KAJ7732653.1"/>
    <property type="molecule type" value="Genomic_DNA"/>
</dbReference>
<dbReference type="PANTHER" id="PTHR31465">
    <property type="entry name" value="PROTEIN RTA1-RELATED"/>
    <property type="match status" value="1"/>
</dbReference>
<comment type="caution">
    <text evidence="6">The sequence shown here is derived from an EMBL/GenBank/DDBJ whole genome shotgun (WGS) entry which is preliminary data.</text>
</comment>
<dbReference type="PANTHER" id="PTHR31465:SF9">
    <property type="entry name" value="SPHINGOID LONG-CHAIN BASE TRANSPORTER RSB1"/>
    <property type="match status" value="1"/>
</dbReference>
<dbReference type="GO" id="GO:0005886">
    <property type="term" value="C:plasma membrane"/>
    <property type="evidence" value="ECO:0007669"/>
    <property type="project" value="TreeGrafter"/>
</dbReference>
<organism evidence="6 7">
    <name type="scientific">Mycena metata</name>
    <dbReference type="NCBI Taxonomy" id="1033252"/>
    <lineage>
        <taxon>Eukaryota</taxon>
        <taxon>Fungi</taxon>
        <taxon>Dikarya</taxon>
        <taxon>Basidiomycota</taxon>
        <taxon>Agaricomycotina</taxon>
        <taxon>Agaricomycetes</taxon>
        <taxon>Agaricomycetidae</taxon>
        <taxon>Agaricales</taxon>
        <taxon>Marasmiineae</taxon>
        <taxon>Mycenaceae</taxon>
        <taxon>Mycena</taxon>
    </lineage>
</organism>
<evidence type="ECO:0000256" key="2">
    <source>
        <dbReference type="ARBA" id="ARBA00022692"/>
    </source>
</evidence>
<dbReference type="Proteomes" id="UP001215598">
    <property type="component" value="Unassembled WGS sequence"/>
</dbReference>
<evidence type="ECO:0000313" key="6">
    <source>
        <dbReference type="EMBL" id="KAJ7732653.1"/>
    </source>
</evidence>
<dbReference type="InterPro" id="IPR007568">
    <property type="entry name" value="RTA1"/>
</dbReference>
<evidence type="ECO:0000256" key="4">
    <source>
        <dbReference type="ARBA" id="ARBA00023136"/>
    </source>
</evidence>
<feature type="transmembrane region" description="Helical" evidence="5">
    <location>
        <begin position="249"/>
        <end position="267"/>
    </location>
</feature>
<keyword evidence="3 5" id="KW-1133">Transmembrane helix</keyword>
<feature type="transmembrane region" description="Helical" evidence="5">
    <location>
        <begin position="82"/>
        <end position="104"/>
    </location>
</feature>
<keyword evidence="4 5" id="KW-0472">Membrane</keyword>
<evidence type="ECO:0000256" key="1">
    <source>
        <dbReference type="ARBA" id="ARBA00004141"/>
    </source>
</evidence>
<feature type="transmembrane region" description="Helical" evidence="5">
    <location>
        <begin position="125"/>
        <end position="148"/>
    </location>
</feature>
<keyword evidence="2 5" id="KW-0812">Transmembrane</keyword>
<dbReference type="Pfam" id="PF04479">
    <property type="entry name" value="RTA1"/>
    <property type="match status" value="1"/>
</dbReference>
<accession>A0AAD7I139</accession>
<name>A0AAD7I139_9AGAR</name>
<protein>
    <submittedName>
        <fullName evidence="6">RTA1 like protein-domain-containing protein</fullName>
    </submittedName>
</protein>
<dbReference type="GO" id="GO:0000324">
    <property type="term" value="C:fungal-type vacuole"/>
    <property type="evidence" value="ECO:0007669"/>
    <property type="project" value="TreeGrafter"/>
</dbReference>
<evidence type="ECO:0000256" key="3">
    <source>
        <dbReference type="ARBA" id="ARBA00022989"/>
    </source>
</evidence>
<comment type="subcellular location">
    <subcellularLocation>
        <location evidence="1">Membrane</location>
        <topology evidence="1">Multi-pass membrane protein</topology>
    </subcellularLocation>
</comment>
<reference evidence="6" key="1">
    <citation type="submission" date="2023-03" db="EMBL/GenBank/DDBJ databases">
        <title>Massive genome expansion in bonnet fungi (Mycena s.s.) driven by repeated elements and novel gene families across ecological guilds.</title>
        <authorList>
            <consortium name="Lawrence Berkeley National Laboratory"/>
            <person name="Harder C.B."/>
            <person name="Miyauchi S."/>
            <person name="Viragh M."/>
            <person name="Kuo A."/>
            <person name="Thoen E."/>
            <person name="Andreopoulos B."/>
            <person name="Lu D."/>
            <person name="Skrede I."/>
            <person name="Drula E."/>
            <person name="Henrissat B."/>
            <person name="Morin E."/>
            <person name="Kohler A."/>
            <person name="Barry K."/>
            <person name="LaButti K."/>
            <person name="Morin E."/>
            <person name="Salamov A."/>
            <person name="Lipzen A."/>
            <person name="Mereny Z."/>
            <person name="Hegedus B."/>
            <person name="Baldrian P."/>
            <person name="Stursova M."/>
            <person name="Weitz H."/>
            <person name="Taylor A."/>
            <person name="Grigoriev I.V."/>
            <person name="Nagy L.G."/>
            <person name="Martin F."/>
            <person name="Kauserud H."/>
        </authorList>
    </citation>
    <scope>NUCLEOTIDE SEQUENCE</scope>
    <source>
        <strain evidence="6">CBHHK182m</strain>
    </source>
</reference>
<feature type="transmembrane region" description="Helical" evidence="5">
    <location>
        <begin position="211"/>
        <end position="229"/>
    </location>
</feature>
<gene>
    <name evidence="6" type="ORF">B0H16DRAFT_1328663</name>
</gene>
<feature type="transmembrane region" description="Helical" evidence="5">
    <location>
        <begin position="160"/>
        <end position="183"/>
    </location>
</feature>
<evidence type="ECO:0000313" key="7">
    <source>
        <dbReference type="Proteomes" id="UP001215598"/>
    </source>
</evidence>
<evidence type="ECO:0000256" key="5">
    <source>
        <dbReference type="SAM" id="Phobius"/>
    </source>
</evidence>
<keyword evidence="7" id="KW-1185">Reference proteome</keyword>